<dbReference type="SMR" id="A0A1I7SL49"/>
<keyword evidence="5" id="KW-1185">Reference proteome</keyword>
<dbReference type="Gene3D" id="3.40.33.10">
    <property type="entry name" value="CAP"/>
    <property type="match status" value="1"/>
</dbReference>
<evidence type="ECO:0000313" key="6">
    <source>
        <dbReference type="WBParaSite" id="BXY_1378100.1"/>
    </source>
</evidence>
<dbReference type="WBParaSite" id="BXY_1378100.1">
    <property type="protein sequence ID" value="BXY_1378100.1"/>
    <property type="gene ID" value="BXY_1378100"/>
</dbReference>
<dbReference type="EMBL" id="CAJFDI010000006">
    <property type="protein sequence ID" value="CAD5233909.1"/>
    <property type="molecule type" value="Genomic_DNA"/>
</dbReference>
<dbReference type="OrthoDB" id="5876828at2759"/>
<evidence type="ECO:0000313" key="5">
    <source>
        <dbReference type="Proteomes" id="UP000659654"/>
    </source>
</evidence>
<dbReference type="AlphaFoldDB" id="A0A1I7SL49"/>
<dbReference type="Proteomes" id="UP000582659">
    <property type="component" value="Unassembled WGS sequence"/>
</dbReference>
<proteinExistence type="predicted"/>
<dbReference type="PRINTS" id="PR00838">
    <property type="entry name" value="V5ALLERGEN"/>
</dbReference>
<dbReference type="Proteomes" id="UP000659654">
    <property type="component" value="Unassembled WGS sequence"/>
</dbReference>
<dbReference type="InterPro" id="IPR002413">
    <property type="entry name" value="V5_allergen-like"/>
</dbReference>
<reference evidence="6" key="1">
    <citation type="submission" date="2016-11" db="UniProtKB">
        <authorList>
            <consortium name="WormBaseParasite"/>
        </authorList>
    </citation>
    <scope>IDENTIFICATION</scope>
</reference>
<dbReference type="SMART" id="SM00198">
    <property type="entry name" value="SCP"/>
    <property type="match status" value="1"/>
</dbReference>
<reference evidence="3" key="2">
    <citation type="submission" date="2020-09" db="EMBL/GenBank/DDBJ databases">
        <authorList>
            <person name="Kikuchi T."/>
        </authorList>
    </citation>
    <scope>NUCLEOTIDE SEQUENCE</scope>
    <source>
        <strain evidence="3">Ka4C1</strain>
    </source>
</reference>
<dbReference type="EMBL" id="CAJFCV020000006">
    <property type="protein sequence ID" value="CAG9129368.1"/>
    <property type="molecule type" value="Genomic_DNA"/>
</dbReference>
<feature type="signal peptide" evidence="1">
    <location>
        <begin position="1"/>
        <end position="17"/>
    </location>
</feature>
<dbReference type="Pfam" id="PF00188">
    <property type="entry name" value="CAP"/>
    <property type="match status" value="1"/>
</dbReference>
<name>A0A1I7SL49_BURXY</name>
<feature type="chain" id="PRO_5035399860" evidence="1">
    <location>
        <begin position="18"/>
        <end position="201"/>
    </location>
</feature>
<accession>A0A1I7SL49</accession>
<gene>
    <name evidence="3" type="ORF">BXYJ_LOCUS14000</name>
</gene>
<dbReference type="eggNOG" id="KOG3017">
    <property type="taxonomic scope" value="Eukaryota"/>
</dbReference>
<protein>
    <submittedName>
        <fullName evidence="3">(pine wood nematode) hypothetical protein</fullName>
    </submittedName>
    <submittedName>
        <fullName evidence="6">SCP domain-containing protein</fullName>
    </submittedName>
</protein>
<evidence type="ECO:0000259" key="2">
    <source>
        <dbReference type="SMART" id="SM00198"/>
    </source>
</evidence>
<evidence type="ECO:0000313" key="4">
    <source>
        <dbReference type="Proteomes" id="UP000095284"/>
    </source>
</evidence>
<dbReference type="InterPro" id="IPR001283">
    <property type="entry name" value="CRISP-related"/>
</dbReference>
<evidence type="ECO:0000256" key="1">
    <source>
        <dbReference type="SAM" id="SignalP"/>
    </source>
</evidence>
<feature type="domain" description="SCP" evidence="2">
    <location>
        <begin position="23"/>
        <end position="175"/>
    </location>
</feature>
<dbReference type="InterPro" id="IPR035940">
    <property type="entry name" value="CAP_sf"/>
</dbReference>
<organism evidence="4 6">
    <name type="scientific">Bursaphelenchus xylophilus</name>
    <name type="common">Pinewood nematode worm</name>
    <name type="synonym">Aphelenchoides xylophilus</name>
    <dbReference type="NCBI Taxonomy" id="6326"/>
    <lineage>
        <taxon>Eukaryota</taxon>
        <taxon>Metazoa</taxon>
        <taxon>Ecdysozoa</taxon>
        <taxon>Nematoda</taxon>
        <taxon>Chromadorea</taxon>
        <taxon>Rhabditida</taxon>
        <taxon>Tylenchina</taxon>
        <taxon>Tylenchomorpha</taxon>
        <taxon>Aphelenchoidea</taxon>
        <taxon>Aphelenchoididae</taxon>
        <taxon>Bursaphelenchus</taxon>
    </lineage>
</organism>
<keyword evidence="1" id="KW-0732">Signal</keyword>
<sequence>MITKFLCIVTVVTLSEAEKLNSAEQNFVLNLQNSYRRQLASGSAETSNGFMPAGGDIYELTYDSDLEDKAEQWAENCKFEHPTNIDYGQNIAMRAPAFGSTDALREGVNSWWGEIKDYTATNKLNFASTTGHFTQLAKGRASKVGCAVHNCTTGLIGFDSWTFTVCNYDVGNIVGQDLYTLGNPCSNCERRSACHKGLCVA</sequence>
<dbReference type="PANTHER" id="PTHR10334">
    <property type="entry name" value="CYSTEINE-RICH SECRETORY PROTEIN-RELATED"/>
    <property type="match status" value="1"/>
</dbReference>
<dbReference type="InterPro" id="IPR014044">
    <property type="entry name" value="CAP_dom"/>
</dbReference>
<dbReference type="Proteomes" id="UP000095284">
    <property type="component" value="Unplaced"/>
</dbReference>
<dbReference type="PRINTS" id="PR00837">
    <property type="entry name" value="V5TPXLIKE"/>
</dbReference>
<dbReference type="CDD" id="cd05380">
    <property type="entry name" value="CAP_euk"/>
    <property type="match status" value="1"/>
</dbReference>
<evidence type="ECO:0000313" key="3">
    <source>
        <dbReference type="EMBL" id="CAD5233909.1"/>
    </source>
</evidence>
<dbReference type="SUPFAM" id="SSF55797">
    <property type="entry name" value="PR-1-like"/>
    <property type="match status" value="1"/>
</dbReference>